<accession>A0A6J7AL66</accession>
<keyword evidence="1" id="KW-0732">Signal</keyword>
<reference evidence="3" key="1">
    <citation type="submission" date="2020-05" db="EMBL/GenBank/DDBJ databases">
        <authorList>
            <person name="Chiriac C."/>
            <person name="Salcher M."/>
            <person name="Ghai R."/>
            <person name="Kavagutti S V."/>
        </authorList>
    </citation>
    <scope>NUCLEOTIDE SEQUENCE</scope>
</reference>
<dbReference type="Gene3D" id="3.40.50.2300">
    <property type="match status" value="2"/>
</dbReference>
<name>A0A6J7AL66_9ZZZZ</name>
<sequence>MRFSPLALLAGAAILLAPAAHAQKQYGPGVTDTEIKIGQTMVYSGPASSFGIVGEVMRGYAAMVNDKGGIKGRKVTVLSYDDACSPPKTIEATRRLVENDNVLGLFGSTCTGSQIAVQKYLNGKQVPQFYTTGSGATLFDPKGAPWTIPMSFYYELEGENYGRYIRQAKPNAKIAILFQNDDVGKSLIRGFKKGLGGEAVAATMVVKEASYEATDPTIDSQILVLKGSGADTFANFGVLKFATMALKKTQEIGWKPMQVIMTTSSSVPGVLAQAGPLKESVGLITGSWYKASSDPKWANDEGVNAYKAFMKARLPGKEMDDAAAVHGYLVADLTFKLLERAGDNLTRENLLKQATSMTNVELPMLLPGITVNASPDNYYVIRTAKMSRFDGTRWALVD</sequence>
<evidence type="ECO:0000256" key="1">
    <source>
        <dbReference type="ARBA" id="ARBA00022729"/>
    </source>
</evidence>
<dbReference type="EMBL" id="CAFABH010000051">
    <property type="protein sequence ID" value="CAB4833726.1"/>
    <property type="molecule type" value="Genomic_DNA"/>
</dbReference>
<dbReference type="PANTHER" id="PTHR47235:SF1">
    <property type="entry name" value="BLR6548 PROTEIN"/>
    <property type="match status" value="1"/>
</dbReference>
<organism evidence="3">
    <name type="scientific">freshwater metagenome</name>
    <dbReference type="NCBI Taxonomy" id="449393"/>
    <lineage>
        <taxon>unclassified sequences</taxon>
        <taxon>metagenomes</taxon>
        <taxon>ecological metagenomes</taxon>
    </lineage>
</organism>
<dbReference type="SUPFAM" id="SSF53822">
    <property type="entry name" value="Periplasmic binding protein-like I"/>
    <property type="match status" value="1"/>
</dbReference>
<dbReference type="InterPro" id="IPR028082">
    <property type="entry name" value="Peripla_BP_I"/>
</dbReference>
<evidence type="ECO:0000313" key="3">
    <source>
        <dbReference type="EMBL" id="CAB4833726.1"/>
    </source>
</evidence>
<dbReference type="Pfam" id="PF13458">
    <property type="entry name" value="Peripla_BP_6"/>
    <property type="match status" value="1"/>
</dbReference>
<gene>
    <name evidence="3" type="ORF">UFOPK3174_01524</name>
</gene>
<evidence type="ECO:0000259" key="2">
    <source>
        <dbReference type="Pfam" id="PF13458"/>
    </source>
</evidence>
<protein>
    <submittedName>
        <fullName evidence="3">Unannotated protein</fullName>
    </submittedName>
</protein>
<dbReference type="CDD" id="cd06343">
    <property type="entry name" value="PBP1_ABC_ligand_binding-like"/>
    <property type="match status" value="1"/>
</dbReference>
<dbReference type="PANTHER" id="PTHR47235">
    <property type="entry name" value="BLR6548 PROTEIN"/>
    <property type="match status" value="1"/>
</dbReference>
<dbReference type="AlphaFoldDB" id="A0A6J7AL66"/>
<dbReference type="InterPro" id="IPR028081">
    <property type="entry name" value="Leu-bd"/>
</dbReference>
<feature type="domain" description="Leucine-binding protein" evidence="2">
    <location>
        <begin position="34"/>
        <end position="364"/>
    </location>
</feature>
<proteinExistence type="predicted"/>